<dbReference type="Proteomes" id="UP000054018">
    <property type="component" value="Unassembled WGS sequence"/>
</dbReference>
<evidence type="ECO:0000313" key="2">
    <source>
        <dbReference type="EMBL" id="KIK22326.1"/>
    </source>
</evidence>
<proteinExistence type="predicted"/>
<evidence type="ECO:0000313" key="3">
    <source>
        <dbReference type="Proteomes" id="UP000054018"/>
    </source>
</evidence>
<reference evidence="2 3" key="1">
    <citation type="submission" date="2014-04" db="EMBL/GenBank/DDBJ databases">
        <authorList>
            <consortium name="DOE Joint Genome Institute"/>
            <person name="Kuo A."/>
            <person name="Kohler A."/>
            <person name="Costa M.D."/>
            <person name="Nagy L.G."/>
            <person name="Floudas D."/>
            <person name="Copeland A."/>
            <person name="Barry K.W."/>
            <person name="Cichocki N."/>
            <person name="Veneault-Fourrey C."/>
            <person name="LaButti K."/>
            <person name="Lindquist E.A."/>
            <person name="Lipzen A."/>
            <person name="Lundell T."/>
            <person name="Morin E."/>
            <person name="Murat C."/>
            <person name="Sun H."/>
            <person name="Tunlid A."/>
            <person name="Henrissat B."/>
            <person name="Grigoriev I.V."/>
            <person name="Hibbett D.S."/>
            <person name="Martin F."/>
            <person name="Nordberg H.P."/>
            <person name="Cantor M.N."/>
            <person name="Hua S.X."/>
        </authorList>
    </citation>
    <scope>NUCLEOTIDE SEQUENCE [LARGE SCALE GENOMIC DNA]</scope>
    <source>
        <strain evidence="2 3">441</strain>
    </source>
</reference>
<evidence type="ECO:0000256" key="1">
    <source>
        <dbReference type="SAM" id="Phobius"/>
    </source>
</evidence>
<accession>A0A0C9YZW6</accession>
<dbReference type="OrthoDB" id="7961613at2759"/>
<reference evidence="3" key="2">
    <citation type="submission" date="2015-01" db="EMBL/GenBank/DDBJ databases">
        <title>Evolutionary Origins and Diversification of the Mycorrhizal Mutualists.</title>
        <authorList>
            <consortium name="DOE Joint Genome Institute"/>
            <consortium name="Mycorrhizal Genomics Consortium"/>
            <person name="Kohler A."/>
            <person name="Kuo A."/>
            <person name="Nagy L.G."/>
            <person name="Floudas D."/>
            <person name="Copeland A."/>
            <person name="Barry K.W."/>
            <person name="Cichocki N."/>
            <person name="Veneault-Fourrey C."/>
            <person name="LaButti K."/>
            <person name="Lindquist E.A."/>
            <person name="Lipzen A."/>
            <person name="Lundell T."/>
            <person name="Morin E."/>
            <person name="Murat C."/>
            <person name="Riley R."/>
            <person name="Ohm R."/>
            <person name="Sun H."/>
            <person name="Tunlid A."/>
            <person name="Henrissat B."/>
            <person name="Grigoriev I.V."/>
            <person name="Hibbett D.S."/>
            <person name="Martin F."/>
        </authorList>
    </citation>
    <scope>NUCLEOTIDE SEQUENCE [LARGE SCALE GENOMIC DNA]</scope>
    <source>
        <strain evidence="3">441</strain>
    </source>
</reference>
<name>A0A0C9YZW6_9AGAM</name>
<protein>
    <submittedName>
        <fullName evidence="2">Uncharacterized protein</fullName>
    </submittedName>
</protein>
<keyword evidence="1" id="KW-0812">Transmembrane</keyword>
<keyword evidence="3" id="KW-1185">Reference proteome</keyword>
<keyword evidence="1" id="KW-1133">Transmembrane helix</keyword>
<dbReference type="HOGENOM" id="CLU_3074389_0_0_1"/>
<gene>
    <name evidence="2" type="ORF">PISMIDRAFT_504774</name>
</gene>
<dbReference type="EMBL" id="KN833740">
    <property type="protein sequence ID" value="KIK22326.1"/>
    <property type="molecule type" value="Genomic_DNA"/>
</dbReference>
<dbReference type="AlphaFoldDB" id="A0A0C9YZW6"/>
<keyword evidence="1" id="KW-0472">Membrane</keyword>
<dbReference type="STRING" id="765257.A0A0C9YZW6"/>
<organism evidence="2 3">
    <name type="scientific">Pisolithus microcarpus 441</name>
    <dbReference type="NCBI Taxonomy" id="765257"/>
    <lineage>
        <taxon>Eukaryota</taxon>
        <taxon>Fungi</taxon>
        <taxon>Dikarya</taxon>
        <taxon>Basidiomycota</taxon>
        <taxon>Agaricomycotina</taxon>
        <taxon>Agaricomycetes</taxon>
        <taxon>Agaricomycetidae</taxon>
        <taxon>Boletales</taxon>
        <taxon>Sclerodermatineae</taxon>
        <taxon>Pisolithaceae</taxon>
        <taxon>Pisolithus</taxon>
    </lineage>
</organism>
<sequence>MSLLSFFGLKRPNYDRPRLTLPDILHRTVVSGLAALTAYGLFLGYMVHKETLAKGRAFGQARG</sequence>
<feature type="transmembrane region" description="Helical" evidence="1">
    <location>
        <begin position="24"/>
        <end position="47"/>
    </location>
</feature>